<name>A0A3B5K691_TAKRU</name>
<dbReference type="Proteomes" id="UP000005226">
    <property type="component" value="Chromosome 9"/>
</dbReference>
<protein>
    <submittedName>
        <fullName evidence="5">BTB (POZ) domain containing 10a</fullName>
    </submittedName>
</protein>
<dbReference type="Ensembl" id="ENSTRUT00000058593.2">
    <property type="protein sequence ID" value="ENSTRUP00000048884.2"/>
    <property type="gene ID" value="ENSTRUG00000008803.3"/>
</dbReference>
<reference evidence="5" key="3">
    <citation type="submission" date="2025-09" db="UniProtKB">
        <authorList>
            <consortium name="Ensembl"/>
        </authorList>
    </citation>
    <scope>IDENTIFICATION</scope>
</reference>
<dbReference type="FunCoup" id="A0A3B5K691">
    <property type="interactions" value="1124"/>
</dbReference>
<dbReference type="GeneTree" id="ENSGT00390000007975"/>
<comment type="subcellular location">
    <subcellularLocation>
        <location evidence="1">Cytoplasm</location>
    </subcellularLocation>
</comment>
<dbReference type="Pfam" id="PF16017">
    <property type="entry name" value="BTB_3"/>
    <property type="match status" value="1"/>
</dbReference>
<feature type="region of interest" description="Disordered" evidence="3">
    <location>
        <begin position="65"/>
        <end position="150"/>
    </location>
</feature>
<reference evidence="5 6" key="1">
    <citation type="journal article" date="2011" name="Genome Biol. Evol.">
        <title>Integration of the genetic map and genome assembly of fugu facilitates insights into distinct features of genome evolution in teleosts and mammals.</title>
        <authorList>
            <person name="Kai W."/>
            <person name="Kikuchi K."/>
            <person name="Tohari S."/>
            <person name="Chew A.K."/>
            <person name="Tay A."/>
            <person name="Fujiwara A."/>
            <person name="Hosoya S."/>
            <person name="Suetake H."/>
            <person name="Naruse K."/>
            <person name="Brenner S."/>
            <person name="Suzuki Y."/>
            <person name="Venkatesh B."/>
        </authorList>
    </citation>
    <scope>NUCLEOTIDE SEQUENCE [LARGE SCALE GENOMIC DNA]</scope>
</reference>
<proteinExistence type="predicted"/>
<dbReference type="STRING" id="31033.ENSTRUP00000048884"/>
<dbReference type="InterPro" id="IPR000210">
    <property type="entry name" value="BTB/POZ_dom"/>
</dbReference>
<gene>
    <name evidence="5" type="primary">btbd10a</name>
</gene>
<dbReference type="PANTHER" id="PTHR21637:SF5">
    <property type="entry name" value="BTB_POZ DOMAIN-CONTAINING PROTEIN 10"/>
    <property type="match status" value="1"/>
</dbReference>
<evidence type="ECO:0000256" key="1">
    <source>
        <dbReference type="ARBA" id="ARBA00004496"/>
    </source>
</evidence>
<dbReference type="SUPFAM" id="SSF54695">
    <property type="entry name" value="POZ domain"/>
    <property type="match status" value="1"/>
</dbReference>
<keyword evidence="6" id="KW-1185">Reference proteome</keyword>
<sequence length="559" mass="62044">MRKDAEAAGKPALFAGAQGFCAAILPQLIPCCFVLTWPTDPDREERCALSVVDCDSPQLGSTMSLYGTRAGGGTAGTARESSGAGEHHREQRRRSSDRSRDSSYERGESQLTPCIRNVTSPTRQHDRERGDGGSSSRSSSPRPPRSPQTALLSGYISRSLVPPVADHHSKCLGDTIYVYDLSSKEGHRSGPRLGERVTLIVDNTRFVVDPSIFTAQPNTMLGRMFGSGRENNFTRPNEKGEFEVADGISSTIFRAILDYYKSGIIRCPDGVSIPELREACDYLCISFSYSTIKCRDLSALMHELSNDGARRQFECYLEEMVLPLMVASAQSGERECHVVVLTDDDVVDWDEEYPPQMGEEYSQIIYSTKLYRFFKYIENRDVAKSVLKERGLKKIRLGIEGYPTYKEKVKRRPGGRPEVIYNYVQRPFIRMSWEKEEGKSRHVDFQCVKSKSITNLAAAAADIPQDQLVVMQPPGPQVDELDTLPQPPTINEPYQLPAVQPGPDNNASPQLAQGYEGPNQQVQDGSSPAAHNLAHSNQQLQPPATYHYDPDPDTPSPSA</sequence>
<feature type="region of interest" description="Disordered" evidence="3">
    <location>
        <begin position="470"/>
        <end position="559"/>
    </location>
</feature>
<dbReference type="FunFam" id="3.30.710.10:FF:000017">
    <property type="entry name" value="BTB/POZ domain-containing protein 10 isoform X1"/>
    <property type="match status" value="1"/>
</dbReference>
<organism evidence="5 6">
    <name type="scientific">Takifugu rubripes</name>
    <name type="common">Japanese pufferfish</name>
    <name type="synonym">Fugu rubripes</name>
    <dbReference type="NCBI Taxonomy" id="31033"/>
    <lineage>
        <taxon>Eukaryota</taxon>
        <taxon>Metazoa</taxon>
        <taxon>Chordata</taxon>
        <taxon>Craniata</taxon>
        <taxon>Vertebrata</taxon>
        <taxon>Euteleostomi</taxon>
        <taxon>Actinopterygii</taxon>
        <taxon>Neopterygii</taxon>
        <taxon>Teleostei</taxon>
        <taxon>Neoteleostei</taxon>
        <taxon>Acanthomorphata</taxon>
        <taxon>Eupercaria</taxon>
        <taxon>Tetraodontiformes</taxon>
        <taxon>Tetradontoidea</taxon>
        <taxon>Tetraodontidae</taxon>
        <taxon>Takifugu</taxon>
    </lineage>
</organism>
<dbReference type="GO" id="GO:0042327">
    <property type="term" value="P:positive regulation of phosphorylation"/>
    <property type="evidence" value="ECO:0007669"/>
    <property type="project" value="TreeGrafter"/>
</dbReference>
<evidence type="ECO:0000256" key="2">
    <source>
        <dbReference type="ARBA" id="ARBA00022490"/>
    </source>
</evidence>
<feature type="domain" description="BTB" evidence="4">
    <location>
        <begin position="195"/>
        <end position="300"/>
    </location>
</feature>
<dbReference type="PANTHER" id="PTHR21637">
    <property type="entry name" value="BTB/POZ DOMAIN-CONTAINING PROTEIN 10-RELATED"/>
    <property type="match status" value="1"/>
</dbReference>
<dbReference type="InterPro" id="IPR039886">
    <property type="entry name" value="BTBD10/KCTD20"/>
</dbReference>
<dbReference type="Gene3D" id="3.30.710.10">
    <property type="entry name" value="Potassium Channel Kv1.1, Chain A"/>
    <property type="match status" value="1"/>
</dbReference>
<feature type="compositionally biased region" description="Basic and acidic residues" evidence="3">
    <location>
        <begin position="85"/>
        <end position="108"/>
    </location>
</feature>
<evidence type="ECO:0000313" key="5">
    <source>
        <dbReference type="Ensembl" id="ENSTRUP00000048884.2"/>
    </source>
</evidence>
<evidence type="ECO:0000256" key="3">
    <source>
        <dbReference type="SAM" id="MobiDB-lite"/>
    </source>
</evidence>
<accession>A0A3B5K691</accession>
<evidence type="ECO:0000259" key="4">
    <source>
        <dbReference type="SMART" id="SM00225"/>
    </source>
</evidence>
<dbReference type="SMART" id="SM00225">
    <property type="entry name" value="BTB"/>
    <property type="match status" value="1"/>
</dbReference>
<dbReference type="InParanoid" id="A0A3B5K691"/>
<feature type="compositionally biased region" description="Polar residues" evidence="3">
    <location>
        <begin position="109"/>
        <end position="122"/>
    </location>
</feature>
<evidence type="ECO:0000313" key="6">
    <source>
        <dbReference type="Proteomes" id="UP000005226"/>
    </source>
</evidence>
<dbReference type="InterPro" id="IPR039885">
    <property type="entry name" value="BTBD10/KCTD20_BTB/POZ"/>
</dbReference>
<dbReference type="OMA" id="HNSERDG"/>
<dbReference type="OrthoDB" id="10034757at2759"/>
<dbReference type="InterPro" id="IPR011333">
    <property type="entry name" value="SKP1/BTB/POZ_sf"/>
</dbReference>
<dbReference type="AlphaFoldDB" id="A0A3B5K691"/>
<dbReference type="GO" id="GO:0005737">
    <property type="term" value="C:cytoplasm"/>
    <property type="evidence" value="ECO:0007669"/>
    <property type="project" value="UniProtKB-SubCell"/>
</dbReference>
<keyword evidence="2" id="KW-0963">Cytoplasm</keyword>
<reference evidence="5" key="2">
    <citation type="submission" date="2025-08" db="UniProtKB">
        <authorList>
            <consortium name="Ensembl"/>
        </authorList>
    </citation>
    <scope>IDENTIFICATION</scope>
</reference>